<dbReference type="OrthoDB" id="5862048at2759"/>
<name>A0A2G9UZY7_TELCI</name>
<sequence>MLKASMLSRSEAQTGAICSIGEKMIFTGDRKREEQTAIYISSPIGCQNATGNLTFTYWAYNSAHVEIVLFEDLPDRGYKMLYEKPYVDCGEKQTSEGEFIIDGSLFTAVLSHNDHVAAQDS</sequence>
<dbReference type="Proteomes" id="UP000230423">
    <property type="component" value="Unassembled WGS sequence"/>
</dbReference>
<organism evidence="1 2">
    <name type="scientific">Teladorsagia circumcincta</name>
    <name type="common">Brown stomach worm</name>
    <name type="synonym">Ostertagia circumcincta</name>
    <dbReference type="NCBI Taxonomy" id="45464"/>
    <lineage>
        <taxon>Eukaryota</taxon>
        <taxon>Metazoa</taxon>
        <taxon>Ecdysozoa</taxon>
        <taxon>Nematoda</taxon>
        <taxon>Chromadorea</taxon>
        <taxon>Rhabditida</taxon>
        <taxon>Rhabditina</taxon>
        <taxon>Rhabditomorpha</taxon>
        <taxon>Strongyloidea</taxon>
        <taxon>Trichostrongylidae</taxon>
        <taxon>Teladorsagia</taxon>
    </lineage>
</organism>
<protein>
    <submittedName>
        <fullName evidence="1">Uncharacterized protein</fullName>
    </submittedName>
</protein>
<gene>
    <name evidence="1" type="ORF">TELCIR_02143</name>
</gene>
<accession>A0A2G9UZY7</accession>
<keyword evidence="2" id="KW-1185">Reference proteome</keyword>
<dbReference type="EMBL" id="KZ345105">
    <property type="protein sequence ID" value="PIO75785.1"/>
    <property type="molecule type" value="Genomic_DNA"/>
</dbReference>
<evidence type="ECO:0000313" key="1">
    <source>
        <dbReference type="EMBL" id="PIO75785.1"/>
    </source>
</evidence>
<reference evidence="1 2" key="1">
    <citation type="submission" date="2015-09" db="EMBL/GenBank/DDBJ databases">
        <title>Draft genome of the parasitic nematode Teladorsagia circumcincta isolate WARC Sus (inbred).</title>
        <authorList>
            <person name="Mitreva M."/>
        </authorList>
    </citation>
    <scope>NUCLEOTIDE SEQUENCE [LARGE SCALE GENOMIC DNA]</scope>
    <source>
        <strain evidence="1 2">S</strain>
    </source>
</reference>
<dbReference type="AlphaFoldDB" id="A0A2G9UZY7"/>
<evidence type="ECO:0000313" key="2">
    <source>
        <dbReference type="Proteomes" id="UP000230423"/>
    </source>
</evidence>
<proteinExistence type="predicted"/>